<keyword evidence="4" id="KW-1185">Reference proteome</keyword>
<protein>
    <submittedName>
        <fullName evidence="3">F-box protein</fullName>
    </submittedName>
</protein>
<evidence type="ECO:0000256" key="1">
    <source>
        <dbReference type="SAM" id="MobiDB-lite"/>
    </source>
</evidence>
<dbReference type="AlphaFoldDB" id="A0AAX6E005"/>
<reference evidence="3" key="2">
    <citation type="submission" date="2023-04" db="EMBL/GenBank/DDBJ databases">
        <authorList>
            <person name="Bruccoleri R.E."/>
            <person name="Oakeley E.J."/>
            <person name="Faust A.-M."/>
            <person name="Dessus-Babus S."/>
            <person name="Altorfer M."/>
            <person name="Burckhardt D."/>
            <person name="Oertli M."/>
            <person name="Naumann U."/>
            <person name="Petersen F."/>
            <person name="Wong J."/>
        </authorList>
    </citation>
    <scope>NUCLEOTIDE SEQUENCE</scope>
    <source>
        <strain evidence="3">GSM-AAB239-AS_SAM_17_03QT</strain>
        <tissue evidence="3">Leaf</tissue>
    </source>
</reference>
<dbReference type="SMART" id="SM00256">
    <property type="entry name" value="FBOX"/>
    <property type="match status" value="1"/>
</dbReference>
<evidence type="ECO:0000313" key="4">
    <source>
        <dbReference type="Proteomes" id="UP001140949"/>
    </source>
</evidence>
<dbReference type="EMBL" id="JANAVB010040825">
    <property type="protein sequence ID" value="KAJ6797245.1"/>
    <property type="molecule type" value="Genomic_DNA"/>
</dbReference>
<dbReference type="PANTHER" id="PTHR33110">
    <property type="entry name" value="F-BOX/KELCH-REPEAT PROTEIN-RELATED"/>
    <property type="match status" value="1"/>
</dbReference>
<name>A0AAX6E005_IRIPA</name>
<evidence type="ECO:0000313" key="3">
    <source>
        <dbReference type="EMBL" id="KAJ6797245.1"/>
    </source>
</evidence>
<accession>A0AAX6E005</accession>
<evidence type="ECO:0000259" key="2">
    <source>
        <dbReference type="SMART" id="SM00256"/>
    </source>
</evidence>
<dbReference type="SUPFAM" id="SSF81383">
    <property type="entry name" value="F-box domain"/>
    <property type="match status" value="1"/>
</dbReference>
<reference evidence="3" key="1">
    <citation type="journal article" date="2023" name="GigaByte">
        <title>Genome assembly of the bearded iris, Iris pallida Lam.</title>
        <authorList>
            <person name="Bruccoleri R.E."/>
            <person name="Oakeley E.J."/>
            <person name="Faust A.M.E."/>
            <person name="Altorfer M."/>
            <person name="Dessus-Babus S."/>
            <person name="Burckhardt D."/>
            <person name="Oertli M."/>
            <person name="Naumann U."/>
            <person name="Petersen F."/>
            <person name="Wong J."/>
        </authorList>
    </citation>
    <scope>NUCLEOTIDE SEQUENCE</scope>
    <source>
        <strain evidence="3">GSM-AAB239-AS_SAM_17_03QT</strain>
    </source>
</reference>
<feature type="domain" description="F-box" evidence="2">
    <location>
        <begin position="32"/>
        <end position="72"/>
    </location>
</feature>
<dbReference type="Proteomes" id="UP001140949">
    <property type="component" value="Unassembled WGS sequence"/>
</dbReference>
<dbReference type="Pfam" id="PF03478">
    <property type="entry name" value="Beta-prop_KIB1-4"/>
    <property type="match status" value="1"/>
</dbReference>
<gene>
    <name evidence="3" type="ORF">M6B38_109985</name>
</gene>
<sequence length="407" mass="43245">MGNFTSRACNILRASIVGGGGGRDRDRDWSGLPDELLGSIAERLPMPDHARLRAVCASWASAAPAHPPSASHFPWLMLADDERRRGGGFHSFHSPPDSRSYRLRGTRRPPVEASSAAACVGARDGRLVMLEAGTSAASYLLNPVTGARTDLPSLGTLPWTKTFFDVRKAVVSSAAPGAAGLVAAAVVYSLSCCHLAFARPGDGAWTPLDPSCPPSQRVEDIAHHDGKLFALFTGGQVRSFDLTAASPQASGLYGTACAAEDDVAAAAAAGPAHASCHVQLVSSPSGGLLRVRSQREKLSGITTKLSVARLDVESDCGWTEIKDLGDQSLFLDSKCSLSLSTTGDVGDVRKNCVYFVDQVPHSGKIEVGNLRTFDMSKGIIEHFRPRSSRIKDRQQLMAPIWFVPSLL</sequence>
<dbReference type="PANTHER" id="PTHR33110:SF71">
    <property type="entry name" value="F-BOX_KELCH-REPEAT PROTEIN"/>
    <property type="match status" value="1"/>
</dbReference>
<proteinExistence type="predicted"/>
<dbReference type="Pfam" id="PF12937">
    <property type="entry name" value="F-box-like"/>
    <property type="match status" value="1"/>
</dbReference>
<feature type="region of interest" description="Disordered" evidence="1">
    <location>
        <begin position="87"/>
        <end position="107"/>
    </location>
</feature>
<dbReference type="InterPro" id="IPR036047">
    <property type="entry name" value="F-box-like_dom_sf"/>
</dbReference>
<comment type="caution">
    <text evidence="3">The sequence shown here is derived from an EMBL/GenBank/DDBJ whole genome shotgun (WGS) entry which is preliminary data.</text>
</comment>
<dbReference type="Gene3D" id="1.20.1280.50">
    <property type="match status" value="1"/>
</dbReference>
<dbReference type="InterPro" id="IPR001810">
    <property type="entry name" value="F-box_dom"/>
</dbReference>
<organism evidence="3 4">
    <name type="scientific">Iris pallida</name>
    <name type="common">Sweet iris</name>
    <dbReference type="NCBI Taxonomy" id="29817"/>
    <lineage>
        <taxon>Eukaryota</taxon>
        <taxon>Viridiplantae</taxon>
        <taxon>Streptophyta</taxon>
        <taxon>Embryophyta</taxon>
        <taxon>Tracheophyta</taxon>
        <taxon>Spermatophyta</taxon>
        <taxon>Magnoliopsida</taxon>
        <taxon>Liliopsida</taxon>
        <taxon>Asparagales</taxon>
        <taxon>Iridaceae</taxon>
        <taxon>Iridoideae</taxon>
        <taxon>Irideae</taxon>
        <taxon>Iris</taxon>
    </lineage>
</organism>
<dbReference type="InterPro" id="IPR005174">
    <property type="entry name" value="KIB1-4_b-propeller"/>
</dbReference>